<dbReference type="Gene3D" id="3.60.21.10">
    <property type="match status" value="1"/>
</dbReference>
<dbReference type="EMBL" id="AMZH03022704">
    <property type="protein sequence ID" value="RRT37082.1"/>
    <property type="molecule type" value="Genomic_DNA"/>
</dbReference>
<evidence type="ECO:0000259" key="1">
    <source>
        <dbReference type="Pfam" id="PF14008"/>
    </source>
</evidence>
<evidence type="ECO:0000313" key="3">
    <source>
        <dbReference type="Proteomes" id="UP000287651"/>
    </source>
</evidence>
<dbReference type="PANTHER" id="PTHR45778:SF48">
    <property type="entry name" value="PURPLE ACID PHOSPHATASE"/>
    <property type="match status" value="1"/>
</dbReference>
<organism evidence="2 3">
    <name type="scientific">Ensete ventricosum</name>
    <name type="common">Abyssinian banana</name>
    <name type="synonym">Musa ensete</name>
    <dbReference type="NCBI Taxonomy" id="4639"/>
    <lineage>
        <taxon>Eukaryota</taxon>
        <taxon>Viridiplantae</taxon>
        <taxon>Streptophyta</taxon>
        <taxon>Embryophyta</taxon>
        <taxon>Tracheophyta</taxon>
        <taxon>Spermatophyta</taxon>
        <taxon>Magnoliopsida</taxon>
        <taxon>Liliopsida</taxon>
        <taxon>Zingiberales</taxon>
        <taxon>Musaceae</taxon>
        <taxon>Ensete</taxon>
    </lineage>
</organism>
<dbReference type="AlphaFoldDB" id="A0A426XC98"/>
<protein>
    <recommendedName>
        <fullName evidence="1">Purple acid phosphatase C-terminal domain-containing protein</fullName>
    </recommendedName>
</protein>
<dbReference type="SUPFAM" id="SSF56300">
    <property type="entry name" value="Metallo-dependent phosphatases"/>
    <property type="match status" value="1"/>
</dbReference>
<dbReference type="Pfam" id="PF14008">
    <property type="entry name" value="Metallophos_C"/>
    <property type="match status" value="1"/>
</dbReference>
<feature type="domain" description="Purple acid phosphatase C-terminal" evidence="1">
    <location>
        <begin position="17"/>
        <end position="76"/>
    </location>
</feature>
<proteinExistence type="predicted"/>
<name>A0A426XC98_ENSVE</name>
<gene>
    <name evidence="2" type="ORF">B296_00048089</name>
</gene>
<comment type="caution">
    <text evidence="2">The sequence shown here is derived from an EMBL/GenBank/DDBJ whole genome shotgun (WGS) entry which is preliminary data.</text>
</comment>
<feature type="non-terminal residue" evidence="2">
    <location>
        <position position="1"/>
    </location>
</feature>
<sequence length="101" mass="11378">STCVREAAHQYTGPFEATTHVVVGGGGSALAKFTPLRTRWSYYQDYDFGFVKLTAFNQSTLLLEYKKSRDGVVYDYFTITRDYRDILDCAVDSCSKTSMSS</sequence>
<evidence type="ECO:0000313" key="2">
    <source>
        <dbReference type="EMBL" id="RRT37082.1"/>
    </source>
</evidence>
<dbReference type="Proteomes" id="UP000287651">
    <property type="component" value="Unassembled WGS sequence"/>
</dbReference>
<dbReference type="PANTHER" id="PTHR45778">
    <property type="entry name" value="PURPLE ACID PHOSPHATASE-RELATED"/>
    <property type="match status" value="1"/>
</dbReference>
<dbReference type="InterPro" id="IPR025733">
    <property type="entry name" value="PAPs_C"/>
</dbReference>
<dbReference type="InterPro" id="IPR029052">
    <property type="entry name" value="Metallo-depent_PP-like"/>
</dbReference>
<reference evidence="2 3" key="1">
    <citation type="journal article" date="2014" name="Agronomy (Basel)">
        <title>A Draft Genome Sequence for Ensete ventricosum, the Drought-Tolerant Tree Against Hunger.</title>
        <authorList>
            <person name="Harrison J."/>
            <person name="Moore K.A."/>
            <person name="Paszkiewicz K."/>
            <person name="Jones T."/>
            <person name="Grant M."/>
            <person name="Ambacheew D."/>
            <person name="Muzemil S."/>
            <person name="Studholme D.J."/>
        </authorList>
    </citation>
    <scope>NUCLEOTIDE SEQUENCE [LARGE SCALE GENOMIC DNA]</scope>
</reference>
<accession>A0A426XC98</accession>